<evidence type="ECO:0000313" key="1">
    <source>
        <dbReference type="EMBL" id="GAW93045.1"/>
    </source>
</evidence>
<accession>A0A1Z5HUP4</accession>
<sequence>MPLPVVLSGEGKIKESSWLSSWSGFPEKEGRLFNFYTG</sequence>
<dbReference type="Proteomes" id="UP000197032">
    <property type="component" value="Unassembled WGS sequence"/>
</dbReference>
<protein>
    <submittedName>
        <fullName evidence="1">Uncharacterized protein</fullName>
    </submittedName>
</protein>
<comment type="caution">
    <text evidence="1">The sequence shown here is derived from an EMBL/GenBank/DDBJ whole genome shotgun (WGS) entry which is preliminary data.</text>
</comment>
<organism evidence="1 2">
    <name type="scientific">Calderihabitans maritimus</name>
    <dbReference type="NCBI Taxonomy" id="1246530"/>
    <lineage>
        <taxon>Bacteria</taxon>
        <taxon>Bacillati</taxon>
        <taxon>Bacillota</taxon>
        <taxon>Clostridia</taxon>
        <taxon>Neomoorellales</taxon>
        <taxon>Calderihabitantaceae</taxon>
        <taxon>Calderihabitans</taxon>
    </lineage>
</organism>
<gene>
    <name evidence="1" type="ORF">KKC1_21860</name>
</gene>
<evidence type="ECO:0000313" key="2">
    <source>
        <dbReference type="Proteomes" id="UP000197032"/>
    </source>
</evidence>
<name>A0A1Z5HUP4_9FIRM</name>
<keyword evidence="2" id="KW-1185">Reference proteome</keyword>
<dbReference type="EMBL" id="BDGJ01000111">
    <property type="protein sequence ID" value="GAW93045.1"/>
    <property type="molecule type" value="Genomic_DNA"/>
</dbReference>
<reference evidence="2" key="1">
    <citation type="journal article" date="2017" name="Appl. Environ. Microbiol.">
        <title>Genomic Analysis of Calderihabitans maritimus KKC1, a Thermophilic, Hydrogenogenic, Carboxydotrophic Bacterium Isolated from Marine Sediment.</title>
        <authorList>
            <person name="Omae K."/>
            <person name="Yoneda Y."/>
            <person name="Fukuyama Y."/>
            <person name="Yoshida T."/>
            <person name="Sako Y."/>
        </authorList>
    </citation>
    <scope>NUCLEOTIDE SEQUENCE [LARGE SCALE GENOMIC DNA]</scope>
    <source>
        <strain evidence="2">KKC1</strain>
    </source>
</reference>
<proteinExistence type="predicted"/>
<dbReference type="AlphaFoldDB" id="A0A1Z5HUP4"/>